<evidence type="ECO:0000259" key="10">
    <source>
        <dbReference type="PROSITE" id="PS50199"/>
    </source>
</evidence>
<dbReference type="SMART" id="SM00547">
    <property type="entry name" value="ZnF_RBZ"/>
    <property type="match status" value="3"/>
</dbReference>
<feature type="domain" description="RanBP2-type" evidence="10">
    <location>
        <begin position="199"/>
        <end position="228"/>
    </location>
</feature>
<dbReference type="InterPro" id="IPR040608">
    <property type="entry name" value="Snf8/Vps36"/>
</dbReference>
<dbReference type="Gene3D" id="1.10.10.10">
    <property type="entry name" value="Winged helix-like DNA-binding domain superfamily/Winged helix DNA-binding domain"/>
    <property type="match status" value="2"/>
</dbReference>
<keyword evidence="8" id="KW-0967">Endosome</keyword>
<keyword evidence="6 8" id="KW-0653">Protein transport</keyword>
<feature type="domain" description="GLUE N-terminal" evidence="11">
    <location>
        <begin position="7"/>
        <end position="352"/>
    </location>
</feature>
<feature type="region of interest" description="Disordered" evidence="9">
    <location>
        <begin position="159"/>
        <end position="187"/>
    </location>
</feature>
<dbReference type="InterPro" id="IPR037855">
    <property type="entry name" value="Vps36"/>
</dbReference>
<dbReference type="GO" id="GO:0004040">
    <property type="term" value="F:amidase activity"/>
    <property type="evidence" value="ECO:0007669"/>
    <property type="project" value="UniProtKB-EC"/>
</dbReference>
<evidence type="ECO:0000256" key="5">
    <source>
        <dbReference type="ARBA" id="ARBA00022833"/>
    </source>
</evidence>
<evidence type="ECO:0000256" key="7">
    <source>
        <dbReference type="PROSITE-ProRule" id="PRU00322"/>
    </source>
</evidence>
<dbReference type="Pfam" id="PF00641">
    <property type="entry name" value="Zn_ribbon_RanBP"/>
    <property type="match status" value="1"/>
</dbReference>
<protein>
    <recommendedName>
        <fullName evidence="8">Vacuolar protein-sorting-associated protein 36</fullName>
    </recommendedName>
    <alternativeName>
        <fullName evidence="8">ESCRT-II complex subunit VPS36</fullName>
    </alternativeName>
</protein>
<evidence type="ECO:0000256" key="9">
    <source>
        <dbReference type="SAM" id="MobiDB-lite"/>
    </source>
</evidence>
<dbReference type="InterPro" id="IPR036388">
    <property type="entry name" value="WH-like_DNA-bd_sf"/>
</dbReference>
<dbReference type="InterPro" id="IPR021648">
    <property type="entry name" value="GLUE_dom"/>
</dbReference>
<dbReference type="Pfam" id="PF04157">
    <property type="entry name" value="EAP30"/>
    <property type="match status" value="1"/>
</dbReference>
<evidence type="ECO:0000256" key="3">
    <source>
        <dbReference type="ARBA" id="ARBA00022723"/>
    </source>
</evidence>
<dbReference type="SUPFAM" id="SSF50729">
    <property type="entry name" value="PH domain-like"/>
    <property type="match status" value="1"/>
</dbReference>
<comment type="similarity">
    <text evidence="1 8">Belongs to the VPS36 family.</text>
</comment>
<keyword evidence="12" id="KW-0378">Hydrolase</keyword>
<evidence type="ECO:0000313" key="12">
    <source>
        <dbReference type="EMBL" id="KAL2918256.1"/>
    </source>
</evidence>
<dbReference type="PROSITE" id="PS01358">
    <property type="entry name" value="ZF_RANBP2_1"/>
    <property type="match status" value="2"/>
</dbReference>
<dbReference type="Pfam" id="PF11605">
    <property type="entry name" value="Vps36_ESCRT-II"/>
    <property type="match status" value="1"/>
</dbReference>
<keyword evidence="3" id="KW-0479">Metal-binding</keyword>
<keyword evidence="4 7" id="KW-0863">Zinc-finger</keyword>
<dbReference type="PANTHER" id="PTHR13128:SF12">
    <property type="entry name" value="VACUOLAR PROTEIN-SORTING-ASSOCIATED PROTEIN 36"/>
    <property type="match status" value="1"/>
</dbReference>
<dbReference type="EMBL" id="JADGIZ020000007">
    <property type="protein sequence ID" value="KAL2918256.1"/>
    <property type="molecule type" value="Genomic_DNA"/>
</dbReference>
<accession>A0ABR4NFM6</accession>
<comment type="subunit">
    <text evidence="8">Component of the endosomal sorting complex required for transport II (ESCRT-II).</text>
</comment>
<proteinExistence type="inferred from homology"/>
<feature type="region of interest" description="Disordered" evidence="9">
    <location>
        <begin position="278"/>
        <end position="298"/>
    </location>
</feature>
<dbReference type="Gene3D" id="4.10.1060.10">
    <property type="entry name" value="Zinc finger, RanBP2-type"/>
    <property type="match status" value="1"/>
</dbReference>
<dbReference type="SUPFAM" id="SSF46785">
    <property type="entry name" value="Winged helix' DNA-binding domain"/>
    <property type="match status" value="1"/>
</dbReference>
<feature type="domain" description="RanBP2-type" evidence="10">
    <location>
        <begin position="126"/>
        <end position="157"/>
    </location>
</feature>
<comment type="subcellular location">
    <subcellularLocation>
        <location evidence="8">Cytoplasm</location>
    </subcellularLocation>
    <subcellularLocation>
        <location evidence="8">Endosome</location>
    </subcellularLocation>
</comment>
<comment type="caution">
    <text evidence="12">The sequence shown here is derived from an EMBL/GenBank/DDBJ whole genome shotgun (WGS) entry which is preliminary data.</text>
</comment>
<feature type="compositionally biased region" description="Pro residues" evidence="9">
    <location>
        <begin position="283"/>
        <end position="293"/>
    </location>
</feature>
<name>A0ABR4NFM6_9FUNG</name>
<evidence type="ECO:0000256" key="2">
    <source>
        <dbReference type="ARBA" id="ARBA00022448"/>
    </source>
</evidence>
<keyword evidence="5" id="KW-0862">Zinc</keyword>
<dbReference type="InterPro" id="IPR011993">
    <property type="entry name" value="PH-like_dom_sf"/>
</dbReference>
<dbReference type="InterPro" id="IPR036390">
    <property type="entry name" value="WH_DNA-bd_sf"/>
</dbReference>
<dbReference type="Gene3D" id="2.30.29.30">
    <property type="entry name" value="Pleckstrin-homology domain (PH domain)/Phosphotyrosine-binding domain (PTB)"/>
    <property type="match status" value="2"/>
</dbReference>
<gene>
    <name evidence="12" type="primary">VPS36</name>
    <name evidence="12" type="ORF">HK105_202183</name>
</gene>
<dbReference type="Gene3D" id="6.10.140.260">
    <property type="match status" value="1"/>
</dbReference>
<dbReference type="Proteomes" id="UP001527925">
    <property type="component" value="Unassembled WGS sequence"/>
</dbReference>
<evidence type="ECO:0000256" key="6">
    <source>
        <dbReference type="ARBA" id="ARBA00022927"/>
    </source>
</evidence>
<evidence type="ECO:0000313" key="13">
    <source>
        <dbReference type="Proteomes" id="UP001527925"/>
    </source>
</evidence>
<dbReference type="PANTHER" id="PTHR13128">
    <property type="entry name" value="VACUOLAR PROTEIN-SORTING-ASSOCIATED PROTEIN 36"/>
    <property type="match status" value="1"/>
</dbReference>
<evidence type="ECO:0000256" key="4">
    <source>
        <dbReference type="ARBA" id="ARBA00022771"/>
    </source>
</evidence>
<organism evidence="12 13">
    <name type="scientific">Polyrhizophydium stewartii</name>
    <dbReference type="NCBI Taxonomy" id="2732419"/>
    <lineage>
        <taxon>Eukaryota</taxon>
        <taxon>Fungi</taxon>
        <taxon>Fungi incertae sedis</taxon>
        <taxon>Chytridiomycota</taxon>
        <taxon>Chytridiomycota incertae sedis</taxon>
        <taxon>Chytridiomycetes</taxon>
        <taxon>Rhizophydiales</taxon>
        <taxon>Rhizophydiales incertae sedis</taxon>
        <taxon>Polyrhizophydium</taxon>
    </lineage>
</organism>
<evidence type="ECO:0000256" key="1">
    <source>
        <dbReference type="ARBA" id="ARBA00009697"/>
    </source>
</evidence>
<evidence type="ECO:0000256" key="8">
    <source>
        <dbReference type="RuleBase" id="RU367095"/>
    </source>
</evidence>
<dbReference type="InterPro" id="IPR001876">
    <property type="entry name" value="Znf_RanBP2"/>
</dbReference>
<sequence>MEWLEPLDLTVGRRPVLLDGEVVACTSSEVGLYLGSERIAELDSGTLYVTSHRLLWVDEPKNHAVQLRLALVLDAESAGRFLRSSPKITLRLLDPDAAAAQLEAVSGVPSALQQAIVSGASAAALRMTLPDWVCEICDNTNSGEDAKCALCGVPNSNPVVQAGSPPPPAPQQPASHPQSVLPPSSAGDALSYPSLPEISAGEWICEICEASNPDSLAKCALCGVPNSNPVPRRPPPPLPPIPAELGVPAKPSPMQVACPVCTFLNHVEMVECEMCGASLSQPPQQPASPPPAAPTQGLAVPTVGPARVSTPAATAKSPILKLSFRGGGMTEAFKQLRQALDAKAWEIQKKLQLQQQQQQQQQTASALSAVHAGSQARAVGVAGIVRNVEETQKRMGASVDDAFSDLTSLMDKASEMVRLAESISARLAASGTHSDSPEMVLFRNYLAELGISNPVTKETAGDLYAQELARQLADFLDRMLKARQGDMVPLTDLYCLFNRARGVALVSPEDIYRSASEFERLRLPFRLRKFDSGLLVVQSDILLFSISHSDDAVAAHILEALADVQTGLTAVALAKRDGISVLLATEQLLMTERSGLTCRDDTVEGLFFYPNRFVD</sequence>
<dbReference type="PROSITE" id="PS50199">
    <property type="entry name" value="ZF_RANBP2_2"/>
    <property type="match status" value="2"/>
</dbReference>
<comment type="function">
    <text evidence="8">Component of the ESCRT-II complex (endosomal sorting complex required for transport II), which is required for multivesicular body (MVB) formation and sorting of endosomal cargo proteins into MVBs.</text>
</comment>
<keyword evidence="13" id="KW-1185">Reference proteome</keyword>
<keyword evidence="8" id="KW-0963">Cytoplasm</keyword>
<keyword evidence="2 8" id="KW-0813">Transport</keyword>
<dbReference type="PROSITE" id="PS51495">
    <property type="entry name" value="GLUE"/>
    <property type="match status" value="1"/>
</dbReference>
<reference evidence="12 13" key="1">
    <citation type="submission" date="2023-09" db="EMBL/GenBank/DDBJ databases">
        <title>Pangenome analysis of Batrachochytrium dendrobatidis and related Chytrids.</title>
        <authorList>
            <person name="Yacoub M.N."/>
            <person name="Stajich J.E."/>
            <person name="James T.Y."/>
        </authorList>
    </citation>
    <scope>NUCLEOTIDE SEQUENCE [LARGE SCALE GENOMIC DNA]</scope>
    <source>
        <strain evidence="12 13">JEL0888</strain>
    </source>
</reference>
<evidence type="ECO:0000259" key="11">
    <source>
        <dbReference type="PROSITE" id="PS51495"/>
    </source>
</evidence>